<evidence type="ECO:0000256" key="2">
    <source>
        <dbReference type="ARBA" id="ARBA00007456"/>
    </source>
</evidence>
<feature type="signal peptide" evidence="10">
    <location>
        <begin position="1"/>
        <end position="20"/>
    </location>
</feature>
<comment type="similarity">
    <text evidence="2 10">Belongs to the germin family.</text>
</comment>
<dbReference type="EMBL" id="CAUOFW020008835">
    <property type="protein sequence ID" value="CAK9183996.1"/>
    <property type="molecule type" value="Genomic_DNA"/>
</dbReference>
<feature type="binding site" evidence="9">
    <location>
        <position position="98"/>
    </location>
    <ligand>
        <name>Mn(2+)</name>
        <dbReference type="ChEBI" id="CHEBI:29035"/>
    </ligand>
</feature>
<feature type="binding site" evidence="8">
    <location>
        <position position="100"/>
    </location>
    <ligand>
        <name>oxalate</name>
        <dbReference type="ChEBI" id="CHEBI:30623"/>
    </ligand>
</feature>
<feature type="binding site" evidence="9">
    <location>
        <position position="146"/>
    </location>
    <ligand>
        <name>Mn(2+)</name>
        <dbReference type="ChEBI" id="CHEBI:29035"/>
    </ligand>
</feature>
<dbReference type="PROSITE" id="PS00725">
    <property type="entry name" value="GERMIN"/>
    <property type="match status" value="1"/>
</dbReference>
<keyword evidence="7 8" id="KW-0464">Manganese</keyword>
<dbReference type="GO" id="GO:0048046">
    <property type="term" value="C:apoplast"/>
    <property type="evidence" value="ECO:0007669"/>
    <property type="project" value="UniProtKB-SubCell"/>
</dbReference>
<keyword evidence="10" id="KW-0732">Signal</keyword>
<proteinExistence type="inferred from homology"/>
<evidence type="ECO:0000256" key="8">
    <source>
        <dbReference type="PIRSR" id="PIRSR601929-1"/>
    </source>
</evidence>
<evidence type="ECO:0000313" key="13">
    <source>
        <dbReference type="Proteomes" id="UP001642360"/>
    </source>
</evidence>
<dbReference type="PROSITE" id="PS51257">
    <property type="entry name" value="PROKAR_LIPOPROTEIN"/>
    <property type="match status" value="1"/>
</dbReference>
<comment type="caution">
    <text evidence="12">The sequence shown here is derived from an EMBL/GenBank/DDBJ whole genome shotgun (WGS) entry which is preliminary data.</text>
</comment>
<evidence type="ECO:0000256" key="1">
    <source>
        <dbReference type="ARBA" id="ARBA00004271"/>
    </source>
</evidence>
<accession>A0ABC8USE4</accession>
<reference evidence="12 13" key="1">
    <citation type="submission" date="2024-02" db="EMBL/GenBank/DDBJ databases">
        <authorList>
            <person name="Vignale AGUSTIN F."/>
            <person name="Sosa J E."/>
            <person name="Modenutti C."/>
        </authorList>
    </citation>
    <scope>NUCLEOTIDE SEQUENCE [LARGE SCALE GENOMIC DNA]</scope>
</reference>
<keyword evidence="3 10" id="KW-0052">Apoplast</keyword>
<keyword evidence="5 8" id="KW-0479">Metal-binding</keyword>
<feature type="binding site" evidence="8">
    <location>
        <position position="105"/>
    </location>
    <ligand>
        <name>oxalate</name>
        <dbReference type="ChEBI" id="CHEBI:30623"/>
    </ligand>
</feature>
<evidence type="ECO:0000256" key="5">
    <source>
        <dbReference type="ARBA" id="ARBA00022723"/>
    </source>
</evidence>
<feature type="binding site" evidence="9">
    <location>
        <position position="100"/>
    </location>
    <ligand>
        <name>Mn(2+)</name>
        <dbReference type="ChEBI" id="CHEBI:29035"/>
    </ligand>
</feature>
<evidence type="ECO:0000259" key="11">
    <source>
        <dbReference type="SMART" id="SM00835"/>
    </source>
</evidence>
<evidence type="ECO:0000313" key="12">
    <source>
        <dbReference type="EMBL" id="CAK9183996.1"/>
    </source>
</evidence>
<dbReference type="InterPro" id="IPR014710">
    <property type="entry name" value="RmlC-like_jellyroll"/>
</dbReference>
<keyword evidence="6" id="KW-1015">Disulfide bond</keyword>
<dbReference type="InterPro" id="IPR011051">
    <property type="entry name" value="RmlC_Cupin_sf"/>
</dbReference>
<comment type="subcellular location">
    <subcellularLocation>
        <location evidence="1 10">Secreted</location>
        <location evidence="1 10">Extracellular space</location>
        <location evidence="1 10">Apoplast</location>
    </subcellularLocation>
</comment>
<dbReference type="Pfam" id="PF00190">
    <property type="entry name" value="Cupin_1"/>
    <property type="match status" value="1"/>
</dbReference>
<dbReference type="Gene3D" id="2.60.120.10">
    <property type="entry name" value="Jelly Rolls"/>
    <property type="match status" value="1"/>
</dbReference>
<evidence type="ECO:0000256" key="7">
    <source>
        <dbReference type="ARBA" id="ARBA00023211"/>
    </source>
</evidence>
<dbReference type="InterPro" id="IPR001929">
    <property type="entry name" value="Germin"/>
</dbReference>
<feature type="domain" description="Cupin type-1" evidence="11">
    <location>
        <begin position="50"/>
        <end position="200"/>
    </location>
</feature>
<dbReference type="FunFam" id="2.60.120.10:FF:000005">
    <property type="entry name" value="Germin-like protein subfamily 1 member 8"/>
    <property type="match status" value="1"/>
</dbReference>
<dbReference type="PRINTS" id="PR00325">
    <property type="entry name" value="GERMIN"/>
</dbReference>
<feature type="chain" id="PRO_5044525129" description="Germin-like protein" evidence="10">
    <location>
        <begin position="21"/>
        <end position="206"/>
    </location>
</feature>
<gene>
    <name evidence="12" type="ORF">ILEXP_LOCUS54297</name>
</gene>
<sequence>MGSKIIFLGLIAVSCYVASAADPSPLQDFCVADQNSTDPKVVEANDFFFTGLHLRGNTSNRFGLRPTPVTVAQVPGLNTLGISIFRVDFAPFGVTPPHTHPRASEVVLVLKGQLEVGFVASNPENRPITKVIGMGDMLAIPFGLTHFQRNIRNGTAVILAVFNSQTPGIILMANSVFGSKPDISNDVLQKAFQVDQNVISQLQNQF</sequence>
<organism evidence="12 13">
    <name type="scientific">Ilex paraguariensis</name>
    <name type="common">yerba mate</name>
    <dbReference type="NCBI Taxonomy" id="185542"/>
    <lineage>
        <taxon>Eukaryota</taxon>
        <taxon>Viridiplantae</taxon>
        <taxon>Streptophyta</taxon>
        <taxon>Embryophyta</taxon>
        <taxon>Tracheophyta</taxon>
        <taxon>Spermatophyta</taxon>
        <taxon>Magnoliopsida</taxon>
        <taxon>eudicotyledons</taxon>
        <taxon>Gunneridae</taxon>
        <taxon>Pentapetalae</taxon>
        <taxon>asterids</taxon>
        <taxon>campanulids</taxon>
        <taxon>Aquifoliales</taxon>
        <taxon>Aquifoliaceae</taxon>
        <taxon>Ilex</taxon>
    </lineage>
</organism>
<keyword evidence="13" id="KW-1185">Reference proteome</keyword>
<dbReference type="AlphaFoldDB" id="A0ABC8USE4"/>
<evidence type="ECO:0000256" key="10">
    <source>
        <dbReference type="RuleBase" id="RU366015"/>
    </source>
</evidence>
<evidence type="ECO:0000256" key="9">
    <source>
        <dbReference type="PIRSR" id="PIRSR601929-2"/>
    </source>
</evidence>
<keyword evidence="4 10" id="KW-0964">Secreted</keyword>
<feature type="binding site" evidence="9">
    <location>
        <position position="105"/>
    </location>
    <ligand>
        <name>Mn(2+)</name>
        <dbReference type="ChEBI" id="CHEBI:29035"/>
    </ligand>
</feature>
<evidence type="ECO:0000256" key="6">
    <source>
        <dbReference type="ARBA" id="ARBA00023157"/>
    </source>
</evidence>
<dbReference type="InterPro" id="IPR006045">
    <property type="entry name" value="Cupin_1"/>
</dbReference>
<name>A0ABC8USE4_9AQUA</name>
<dbReference type="InterPro" id="IPR019780">
    <property type="entry name" value="Germin_Mn-BS"/>
</dbReference>
<dbReference type="SMART" id="SM00835">
    <property type="entry name" value="Cupin_1"/>
    <property type="match status" value="1"/>
</dbReference>
<dbReference type="GO" id="GO:0030145">
    <property type="term" value="F:manganese ion binding"/>
    <property type="evidence" value="ECO:0007669"/>
    <property type="project" value="UniProtKB-UniRule"/>
</dbReference>
<dbReference type="CDD" id="cd02241">
    <property type="entry name" value="cupin_OxOx"/>
    <property type="match status" value="1"/>
</dbReference>
<dbReference type="PANTHER" id="PTHR31238">
    <property type="entry name" value="GERMIN-LIKE PROTEIN SUBFAMILY 3 MEMBER 3"/>
    <property type="match status" value="1"/>
</dbReference>
<evidence type="ECO:0000256" key="4">
    <source>
        <dbReference type="ARBA" id="ARBA00022525"/>
    </source>
</evidence>
<dbReference type="Proteomes" id="UP001642360">
    <property type="component" value="Unassembled WGS sequence"/>
</dbReference>
<protein>
    <recommendedName>
        <fullName evidence="10">Germin-like protein</fullName>
    </recommendedName>
</protein>
<dbReference type="SUPFAM" id="SSF51182">
    <property type="entry name" value="RmlC-like cupins"/>
    <property type="match status" value="1"/>
</dbReference>
<evidence type="ECO:0000256" key="3">
    <source>
        <dbReference type="ARBA" id="ARBA00022523"/>
    </source>
</evidence>